<sequence length="168" mass="18989">MRIALIAAMARDRVIGKNGDMPWHLPAELQHFKRITMGKPVVMGRTTFESIGRPLPGRTNIVLTRSCQQPYTDEQGVIWVSDTEQAVNAAGEAEELMVIGGGQVYQEFLPHAGRLYLTQIDTEVEGDTWFPDFQVLGEWELREQVEHPADSQNPHAFTTQVFERVNNL</sequence>
<dbReference type="PROSITE" id="PS51330">
    <property type="entry name" value="DHFR_2"/>
    <property type="match status" value="1"/>
</dbReference>
<evidence type="ECO:0000256" key="3">
    <source>
        <dbReference type="ARBA" id="ARBA00012856"/>
    </source>
</evidence>
<gene>
    <name evidence="11" type="ORF">CWI69_08630</name>
</gene>
<comment type="function">
    <text evidence="7 8">Key enzyme in folate metabolism. Catalyzes an essential reaction for de novo glycine and purine synthesis, and for DNA precursor synthesis.</text>
</comment>
<proteinExistence type="inferred from homology"/>
<evidence type="ECO:0000313" key="12">
    <source>
        <dbReference type="Proteomes" id="UP000287198"/>
    </source>
</evidence>
<dbReference type="PROSITE" id="PS00075">
    <property type="entry name" value="DHFR_1"/>
    <property type="match status" value="1"/>
</dbReference>
<evidence type="ECO:0000256" key="9">
    <source>
        <dbReference type="RuleBase" id="RU004474"/>
    </source>
</evidence>
<dbReference type="Proteomes" id="UP000287198">
    <property type="component" value="Unassembled WGS sequence"/>
</dbReference>
<dbReference type="GO" id="GO:0004146">
    <property type="term" value="F:dihydrofolate reductase activity"/>
    <property type="evidence" value="ECO:0007669"/>
    <property type="project" value="UniProtKB-EC"/>
</dbReference>
<dbReference type="EMBL" id="PIPW01000002">
    <property type="protein sequence ID" value="RUO53078.1"/>
    <property type="molecule type" value="Genomic_DNA"/>
</dbReference>
<dbReference type="PRINTS" id="PR00070">
    <property type="entry name" value="DHFR"/>
</dbReference>
<dbReference type="OrthoDB" id="9804315at2"/>
<dbReference type="GO" id="GO:0070401">
    <property type="term" value="F:NADP+ binding"/>
    <property type="evidence" value="ECO:0007669"/>
    <property type="project" value="UniProtKB-ARBA"/>
</dbReference>
<comment type="catalytic activity">
    <reaction evidence="8">
        <text>(6S)-5,6,7,8-tetrahydrofolate + NADP(+) = 7,8-dihydrofolate + NADPH + H(+)</text>
        <dbReference type="Rhea" id="RHEA:15009"/>
        <dbReference type="ChEBI" id="CHEBI:15378"/>
        <dbReference type="ChEBI" id="CHEBI:57451"/>
        <dbReference type="ChEBI" id="CHEBI:57453"/>
        <dbReference type="ChEBI" id="CHEBI:57783"/>
        <dbReference type="ChEBI" id="CHEBI:58349"/>
        <dbReference type="EC" id="1.5.1.3"/>
    </reaction>
</comment>
<reference evidence="12" key="1">
    <citation type="journal article" date="2018" name="Front. Microbiol.">
        <title>Genome-Based Analysis Reveals the Taxonomy and Diversity of the Family Idiomarinaceae.</title>
        <authorList>
            <person name="Liu Y."/>
            <person name="Lai Q."/>
            <person name="Shao Z."/>
        </authorList>
    </citation>
    <scope>NUCLEOTIDE SEQUENCE [LARGE SCALE GENOMIC DNA]</scope>
    <source>
        <strain evidence="12">BH195</strain>
    </source>
</reference>
<dbReference type="Gene3D" id="3.40.430.10">
    <property type="entry name" value="Dihydrofolate Reductase, subunit A"/>
    <property type="match status" value="1"/>
</dbReference>
<dbReference type="PANTHER" id="PTHR48069:SF3">
    <property type="entry name" value="DIHYDROFOLATE REDUCTASE"/>
    <property type="match status" value="1"/>
</dbReference>
<dbReference type="EC" id="1.5.1.3" evidence="3 8"/>
<evidence type="ECO:0000256" key="5">
    <source>
        <dbReference type="ARBA" id="ARBA00022857"/>
    </source>
</evidence>
<dbReference type="GO" id="GO:0005829">
    <property type="term" value="C:cytosol"/>
    <property type="evidence" value="ECO:0007669"/>
    <property type="project" value="TreeGrafter"/>
</dbReference>
<evidence type="ECO:0000256" key="2">
    <source>
        <dbReference type="ARBA" id="ARBA00009539"/>
    </source>
</evidence>
<dbReference type="GO" id="GO:0006730">
    <property type="term" value="P:one-carbon metabolic process"/>
    <property type="evidence" value="ECO:0007669"/>
    <property type="project" value="UniProtKB-KW"/>
</dbReference>
<comment type="similarity">
    <text evidence="2 8 9">Belongs to the dihydrofolate reductase family.</text>
</comment>
<keyword evidence="6 8" id="KW-0560">Oxidoreductase</keyword>
<dbReference type="CDD" id="cd00209">
    <property type="entry name" value="DHFR"/>
    <property type="match status" value="1"/>
</dbReference>
<name>A0A432XWG6_9GAMM</name>
<dbReference type="SUPFAM" id="SSF53597">
    <property type="entry name" value="Dihydrofolate reductase-like"/>
    <property type="match status" value="1"/>
</dbReference>
<evidence type="ECO:0000313" key="11">
    <source>
        <dbReference type="EMBL" id="RUO53078.1"/>
    </source>
</evidence>
<dbReference type="InterPro" id="IPR001796">
    <property type="entry name" value="DHFR_dom"/>
</dbReference>
<evidence type="ECO:0000259" key="10">
    <source>
        <dbReference type="PROSITE" id="PS51330"/>
    </source>
</evidence>
<keyword evidence="12" id="KW-1185">Reference proteome</keyword>
<accession>A0A432XWG6</accession>
<dbReference type="UniPathway" id="UPA00077">
    <property type="reaction ID" value="UER00158"/>
</dbReference>
<evidence type="ECO:0000256" key="4">
    <source>
        <dbReference type="ARBA" id="ARBA00022563"/>
    </source>
</evidence>
<dbReference type="RefSeq" id="WP_126763784.1">
    <property type="nucleotide sequence ID" value="NZ_JBHLTZ010000012.1"/>
</dbReference>
<dbReference type="InterPro" id="IPR017925">
    <property type="entry name" value="DHFR_CS"/>
</dbReference>
<protein>
    <recommendedName>
        <fullName evidence="3 8">Dihydrofolate reductase</fullName>
        <ecNumber evidence="3 8">1.5.1.3</ecNumber>
    </recommendedName>
</protein>
<dbReference type="InterPro" id="IPR024072">
    <property type="entry name" value="DHFR-like_dom_sf"/>
</dbReference>
<dbReference type="GO" id="GO:0046655">
    <property type="term" value="P:folic acid metabolic process"/>
    <property type="evidence" value="ECO:0007669"/>
    <property type="project" value="TreeGrafter"/>
</dbReference>
<comment type="caution">
    <text evidence="11">The sequence shown here is derived from an EMBL/GenBank/DDBJ whole genome shotgun (WGS) entry which is preliminary data.</text>
</comment>
<dbReference type="PIRSF" id="PIRSF000194">
    <property type="entry name" value="DHFR"/>
    <property type="match status" value="1"/>
</dbReference>
<dbReference type="FunFam" id="3.40.430.10:FF:000001">
    <property type="entry name" value="Dihydrofolate reductase"/>
    <property type="match status" value="1"/>
</dbReference>
<evidence type="ECO:0000256" key="7">
    <source>
        <dbReference type="ARBA" id="ARBA00025067"/>
    </source>
</evidence>
<evidence type="ECO:0000256" key="6">
    <source>
        <dbReference type="ARBA" id="ARBA00023002"/>
    </source>
</evidence>
<comment type="pathway">
    <text evidence="1 8">Cofactor biosynthesis; tetrahydrofolate biosynthesis; 5,6,7,8-tetrahydrofolate from 7,8-dihydrofolate: step 1/1.</text>
</comment>
<evidence type="ECO:0000256" key="8">
    <source>
        <dbReference type="PIRNR" id="PIRNR000194"/>
    </source>
</evidence>
<dbReference type="Pfam" id="PF00186">
    <property type="entry name" value="DHFR_1"/>
    <property type="match status" value="1"/>
</dbReference>
<keyword evidence="4 8" id="KW-0554">One-carbon metabolism</keyword>
<evidence type="ECO:0000256" key="1">
    <source>
        <dbReference type="ARBA" id="ARBA00004903"/>
    </source>
</evidence>
<dbReference type="NCBIfam" id="NF008037">
    <property type="entry name" value="PRK10769.1"/>
    <property type="match status" value="1"/>
</dbReference>
<dbReference type="GO" id="GO:0046452">
    <property type="term" value="P:dihydrofolate metabolic process"/>
    <property type="evidence" value="ECO:0007669"/>
    <property type="project" value="TreeGrafter"/>
</dbReference>
<organism evidence="11 12">
    <name type="scientific">Pseudidiomarina halophila</name>
    <dbReference type="NCBI Taxonomy" id="1449799"/>
    <lineage>
        <taxon>Bacteria</taxon>
        <taxon>Pseudomonadati</taxon>
        <taxon>Pseudomonadota</taxon>
        <taxon>Gammaproteobacteria</taxon>
        <taxon>Alteromonadales</taxon>
        <taxon>Idiomarinaceae</taxon>
        <taxon>Pseudidiomarina</taxon>
    </lineage>
</organism>
<dbReference type="GO" id="GO:0046654">
    <property type="term" value="P:tetrahydrofolate biosynthetic process"/>
    <property type="evidence" value="ECO:0007669"/>
    <property type="project" value="UniProtKB-UniPathway"/>
</dbReference>
<dbReference type="InterPro" id="IPR012259">
    <property type="entry name" value="DHFR"/>
</dbReference>
<keyword evidence="5 8" id="KW-0521">NADP</keyword>
<dbReference type="PANTHER" id="PTHR48069">
    <property type="entry name" value="DIHYDROFOLATE REDUCTASE"/>
    <property type="match status" value="1"/>
</dbReference>
<dbReference type="AlphaFoldDB" id="A0A432XWG6"/>
<feature type="domain" description="DHFR" evidence="10">
    <location>
        <begin position="2"/>
        <end position="164"/>
    </location>
</feature>